<dbReference type="InterPro" id="IPR040999">
    <property type="entry name" value="Mak_N_cap"/>
</dbReference>
<gene>
    <name evidence="6" type="ORF">BZL30_9419</name>
</gene>
<evidence type="ECO:0000313" key="6">
    <source>
        <dbReference type="EMBL" id="OOK63613.1"/>
    </source>
</evidence>
<dbReference type="AlphaFoldDB" id="A0A1V3W9G5"/>
<evidence type="ECO:0000256" key="4">
    <source>
        <dbReference type="ARBA" id="ARBA00022840"/>
    </source>
</evidence>
<evidence type="ECO:0000256" key="2">
    <source>
        <dbReference type="ARBA" id="ARBA00022741"/>
    </source>
</evidence>
<dbReference type="Pfam" id="PF18085">
    <property type="entry name" value="Mak_N_cap"/>
    <property type="match status" value="1"/>
</dbReference>
<comment type="caution">
    <text evidence="6">The sequence shown here is derived from an EMBL/GenBank/DDBJ whole genome shotgun (WGS) entry which is preliminary data.</text>
</comment>
<reference evidence="6 7" key="1">
    <citation type="submission" date="2017-02" db="EMBL/GenBank/DDBJ databases">
        <title>Complete genome sequences of Mycobacterium kansasii strains isolated from rhesus macaques.</title>
        <authorList>
            <person name="Panda A."/>
            <person name="Nagaraj S."/>
            <person name="Zhao X."/>
            <person name="Tettelin H."/>
            <person name="Detolla L.J."/>
        </authorList>
    </citation>
    <scope>NUCLEOTIDE SEQUENCE [LARGE SCALE GENOMIC DNA]</scope>
    <source>
        <strain evidence="6 7">11-3813</strain>
    </source>
</reference>
<accession>A0A1V3W9G5</accession>
<keyword evidence="1" id="KW-0808">Transferase</keyword>
<name>A0A1V3W9G5_MYCKA</name>
<dbReference type="Proteomes" id="UP000189229">
    <property type="component" value="Unassembled WGS sequence"/>
</dbReference>
<dbReference type="EMBL" id="MVBM01000017">
    <property type="protein sequence ID" value="OOK63613.1"/>
    <property type="molecule type" value="Genomic_DNA"/>
</dbReference>
<dbReference type="GO" id="GO:0005524">
    <property type="term" value="F:ATP binding"/>
    <property type="evidence" value="ECO:0007669"/>
    <property type="project" value="UniProtKB-KW"/>
</dbReference>
<sequence>MLVDADYADGSAERYQVIVGGRRAGVRVQHRATIGSAQDRMGFDALYDTMRRVSASLIDSSAAALLAAWR</sequence>
<evidence type="ECO:0000313" key="7">
    <source>
        <dbReference type="Proteomes" id="UP000189229"/>
    </source>
</evidence>
<protein>
    <recommendedName>
        <fullName evidence="5">Maltokinase N-terminal cap domain-containing protein</fullName>
    </recommendedName>
</protein>
<keyword evidence="2" id="KW-0547">Nucleotide-binding</keyword>
<keyword evidence="3" id="KW-0418">Kinase</keyword>
<organism evidence="6 7">
    <name type="scientific">Mycobacterium kansasii</name>
    <dbReference type="NCBI Taxonomy" id="1768"/>
    <lineage>
        <taxon>Bacteria</taxon>
        <taxon>Bacillati</taxon>
        <taxon>Actinomycetota</taxon>
        <taxon>Actinomycetes</taxon>
        <taxon>Mycobacteriales</taxon>
        <taxon>Mycobacteriaceae</taxon>
        <taxon>Mycobacterium</taxon>
    </lineage>
</organism>
<evidence type="ECO:0000256" key="1">
    <source>
        <dbReference type="ARBA" id="ARBA00022679"/>
    </source>
</evidence>
<keyword evidence="4" id="KW-0067">ATP-binding</keyword>
<dbReference type="GO" id="GO:0016301">
    <property type="term" value="F:kinase activity"/>
    <property type="evidence" value="ECO:0007669"/>
    <property type="project" value="UniProtKB-KW"/>
</dbReference>
<evidence type="ECO:0000256" key="3">
    <source>
        <dbReference type="ARBA" id="ARBA00022777"/>
    </source>
</evidence>
<proteinExistence type="predicted"/>
<evidence type="ECO:0000259" key="5">
    <source>
        <dbReference type="Pfam" id="PF18085"/>
    </source>
</evidence>
<feature type="domain" description="Maltokinase N-terminal cap" evidence="5">
    <location>
        <begin position="1"/>
        <end position="48"/>
    </location>
</feature>